<gene>
    <name evidence="2" type="ORF">F4Y60_12160</name>
</gene>
<keyword evidence="1" id="KW-0472">Membrane</keyword>
<proteinExistence type="predicted"/>
<keyword evidence="1" id="KW-0812">Transmembrane</keyword>
<evidence type="ECO:0000313" key="2">
    <source>
        <dbReference type="EMBL" id="MXY34813.1"/>
    </source>
</evidence>
<sequence length="92" mass="9796">MRDIALGPPVTGEFIRAGTQHLLQAETSFEVRPARELPHHRGHDAGTLAQGSPRTALTSWTLGVLVAITVSFALVAELLPLPALPMTADYGN</sequence>
<comment type="caution">
    <text evidence="2">The sequence shown here is derived from an EMBL/GenBank/DDBJ whole genome shotgun (WGS) entry which is preliminary data.</text>
</comment>
<dbReference type="AlphaFoldDB" id="A0A6B0Y459"/>
<reference evidence="2" key="1">
    <citation type="submission" date="2019-09" db="EMBL/GenBank/DDBJ databases">
        <title>Characterisation of the sponge microbiome using genome-centric metagenomics.</title>
        <authorList>
            <person name="Engelberts J.P."/>
            <person name="Robbins S.J."/>
            <person name="De Goeij J.M."/>
            <person name="Aranda M."/>
            <person name="Bell S.C."/>
            <person name="Webster N.S."/>
        </authorList>
    </citation>
    <scope>NUCLEOTIDE SEQUENCE</scope>
    <source>
        <strain evidence="2">SB0664_bin_43</strain>
    </source>
</reference>
<evidence type="ECO:0000256" key="1">
    <source>
        <dbReference type="SAM" id="Phobius"/>
    </source>
</evidence>
<feature type="transmembrane region" description="Helical" evidence="1">
    <location>
        <begin position="57"/>
        <end position="76"/>
    </location>
</feature>
<organism evidence="2">
    <name type="scientific">Boseongicola sp. SB0664_bin_43</name>
    <dbReference type="NCBI Taxonomy" id="2604844"/>
    <lineage>
        <taxon>Bacteria</taxon>
        <taxon>Pseudomonadati</taxon>
        <taxon>Pseudomonadota</taxon>
        <taxon>Alphaproteobacteria</taxon>
        <taxon>Rhodobacterales</taxon>
        <taxon>Paracoccaceae</taxon>
        <taxon>Boseongicola</taxon>
    </lineage>
</organism>
<accession>A0A6B0Y459</accession>
<dbReference type="EMBL" id="VXRY01000498">
    <property type="protein sequence ID" value="MXY34813.1"/>
    <property type="molecule type" value="Genomic_DNA"/>
</dbReference>
<name>A0A6B0Y459_9RHOB</name>
<keyword evidence="1" id="KW-1133">Transmembrane helix</keyword>
<protein>
    <submittedName>
        <fullName evidence="2">Uncharacterized protein</fullName>
    </submittedName>
</protein>